<evidence type="ECO:0000313" key="3">
    <source>
        <dbReference type="Proteomes" id="UP001595699"/>
    </source>
</evidence>
<feature type="transmembrane region" description="Helical" evidence="1">
    <location>
        <begin position="28"/>
        <end position="46"/>
    </location>
</feature>
<accession>A0ABV7YBT1</accession>
<reference evidence="3" key="1">
    <citation type="journal article" date="2019" name="Int. J. Syst. Evol. Microbiol.">
        <title>The Global Catalogue of Microorganisms (GCM) 10K type strain sequencing project: providing services to taxonomists for standard genome sequencing and annotation.</title>
        <authorList>
            <consortium name="The Broad Institute Genomics Platform"/>
            <consortium name="The Broad Institute Genome Sequencing Center for Infectious Disease"/>
            <person name="Wu L."/>
            <person name="Ma J."/>
        </authorList>
    </citation>
    <scope>NUCLEOTIDE SEQUENCE [LARGE SCALE GENOMIC DNA]</scope>
    <source>
        <strain evidence="3">CGMCC 4.7241</strain>
    </source>
</reference>
<dbReference type="EMBL" id="JBHRZH010000012">
    <property type="protein sequence ID" value="MFC3762274.1"/>
    <property type="molecule type" value="Genomic_DNA"/>
</dbReference>
<evidence type="ECO:0000313" key="2">
    <source>
        <dbReference type="EMBL" id="MFC3762274.1"/>
    </source>
</evidence>
<keyword evidence="1" id="KW-1133">Transmembrane helix</keyword>
<dbReference type="Proteomes" id="UP001595699">
    <property type="component" value="Unassembled WGS sequence"/>
</dbReference>
<proteinExistence type="predicted"/>
<keyword evidence="1" id="KW-0812">Transmembrane</keyword>
<feature type="transmembrane region" description="Helical" evidence="1">
    <location>
        <begin position="175"/>
        <end position="196"/>
    </location>
</feature>
<organism evidence="2 3">
    <name type="scientific">Tenggerimyces flavus</name>
    <dbReference type="NCBI Taxonomy" id="1708749"/>
    <lineage>
        <taxon>Bacteria</taxon>
        <taxon>Bacillati</taxon>
        <taxon>Actinomycetota</taxon>
        <taxon>Actinomycetes</taxon>
        <taxon>Propionibacteriales</taxon>
        <taxon>Nocardioidaceae</taxon>
        <taxon>Tenggerimyces</taxon>
    </lineage>
</organism>
<keyword evidence="1" id="KW-0472">Membrane</keyword>
<sequence>MVHRGLVDPSPTGPLVDTDRPRWLPPPGVLVVAGVTAVLLFVDLVIKGYDRYFERVTALKAVFDVGGEGNVAAWWNATLLLGVAAMALLVMALTGPKGARRSWLAVAVAVTLLALDETISLHERLGQPVGAWAQSNAVSLPTYAWVLPGALLATVGLVLFVLWARSLPPGLRYGLVTALILYLSGALVVEAANGWFKHHGASLRYLLGTSVEETLEMGACVLALGVLARALTFATDPSTGALSVRLRQGAGPS</sequence>
<evidence type="ECO:0000256" key="1">
    <source>
        <dbReference type="SAM" id="Phobius"/>
    </source>
</evidence>
<keyword evidence="3" id="KW-1185">Reference proteome</keyword>
<feature type="transmembrane region" description="Helical" evidence="1">
    <location>
        <begin position="72"/>
        <end position="91"/>
    </location>
</feature>
<comment type="caution">
    <text evidence="2">The sequence shown here is derived from an EMBL/GenBank/DDBJ whole genome shotgun (WGS) entry which is preliminary data.</text>
</comment>
<dbReference type="RefSeq" id="WP_205120802.1">
    <property type="nucleotide sequence ID" value="NZ_JAFBCM010000001.1"/>
</dbReference>
<name>A0ABV7YBT1_9ACTN</name>
<protein>
    <submittedName>
        <fullName evidence="2">Uncharacterized protein</fullName>
    </submittedName>
</protein>
<feature type="transmembrane region" description="Helical" evidence="1">
    <location>
        <begin position="142"/>
        <end position="163"/>
    </location>
</feature>
<gene>
    <name evidence="2" type="ORF">ACFOUW_15640</name>
</gene>